<name>A0A6A5Z181_9PLEO</name>
<dbReference type="SUPFAM" id="SSF54236">
    <property type="entry name" value="Ubiquitin-like"/>
    <property type="match status" value="1"/>
</dbReference>
<dbReference type="Gene3D" id="3.10.20.90">
    <property type="entry name" value="Phosphatidylinositol 3-kinase Catalytic Subunit, Chain A, domain 1"/>
    <property type="match status" value="1"/>
</dbReference>
<gene>
    <name evidence="2" type="ORF">BDV96DRAFT_601389</name>
</gene>
<dbReference type="EMBL" id="ML977328">
    <property type="protein sequence ID" value="KAF2113195.1"/>
    <property type="molecule type" value="Genomic_DNA"/>
</dbReference>
<dbReference type="AlphaFoldDB" id="A0A6A5Z181"/>
<protein>
    <recommendedName>
        <fullName evidence="1">Ubiquitin-like domain-containing protein</fullName>
    </recommendedName>
</protein>
<dbReference type="InterPro" id="IPR050158">
    <property type="entry name" value="Ubiquitin_ubiquitin-like"/>
</dbReference>
<sequence length="204" mass="22657">MRTVRAAAIVEWRVPLEAGSCKQQPTHAAACDYILNRFVSLNQHETKQVHTHFTTMPLSAEDCGRLAAKYRSLAADSQQACCVAAAGGRQDWVRYHDWYFTRASVAAWRFDAAARGRGSVDLPPLPYVSNGRNSRARRSPPTEGLVALRGGTVKAKIQDKEGIPHDQQRLIFAGKQLQDGRSAAIKKHIFIKSRVSMISCRIEV</sequence>
<organism evidence="2 3">
    <name type="scientific">Lophiotrema nucula</name>
    <dbReference type="NCBI Taxonomy" id="690887"/>
    <lineage>
        <taxon>Eukaryota</taxon>
        <taxon>Fungi</taxon>
        <taxon>Dikarya</taxon>
        <taxon>Ascomycota</taxon>
        <taxon>Pezizomycotina</taxon>
        <taxon>Dothideomycetes</taxon>
        <taxon>Pleosporomycetidae</taxon>
        <taxon>Pleosporales</taxon>
        <taxon>Lophiotremataceae</taxon>
        <taxon>Lophiotrema</taxon>
    </lineage>
</organism>
<accession>A0A6A5Z181</accession>
<dbReference type="InterPro" id="IPR000626">
    <property type="entry name" value="Ubiquitin-like_dom"/>
</dbReference>
<dbReference type="OrthoDB" id="428577at2759"/>
<dbReference type="PANTHER" id="PTHR10666">
    <property type="entry name" value="UBIQUITIN"/>
    <property type="match status" value="1"/>
</dbReference>
<dbReference type="Proteomes" id="UP000799770">
    <property type="component" value="Unassembled WGS sequence"/>
</dbReference>
<evidence type="ECO:0000259" key="1">
    <source>
        <dbReference type="PROSITE" id="PS50053"/>
    </source>
</evidence>
<evidence type="ECO:0000313" key="3">
    <source>
        <dbReference type="Proteomes" id="UP000799770"/>
    </source>
</evidence>
<dbReference type="Pfam" id="PF00240">
    <property type="entry name" value="ubiquitin"/>
    <property type="match status" value="1"/>
</dbReference>
<reference evidence="2" key="1">
    <citation type="journal article" date="2020" name="Stud. Mycol.">
        <title>101 Dothideomycetes genomes: a test case for predicting lifestyles and emergence of pathogens.</title>
        <authorList>
            <person name="Haridas S."/>
            <person name="Albert R."/>
            <person name="Binder M."/>
            <person name="Bloem J."/>
            <person name="Labutti K."/>
            <person name="Salamov A."/>
            <person name="Andreopoulos B."/>
            <person name="Baker S."/>
            <person name="Barry K."/>
            <person name="Bills G."/>
            <person name="Bluhm B."/>
            <person name="Cannon C."/>
            <person name="Castanera R."/>
            <person name="Culley D."/>
            <person name="Daum C."/>
            <person name="Ezra D."/>
            <person name="Gonzalez J."/>
            <person name="Henrissat B."/>
            <person name="Kuo A."/>
            <person name="Liang C."/>
            <person name="Lipzen A."/>
            <person name="Lutzoni F."/>
            <person name="Magnuson J."/>
            <person name="Mondo S."/>
            <person name="Nolan M."/>
            <person name="Ohm R."/>
            <person name="Pangilinan J."/>
            <person name="Park H.-J."/>
            <person name="Ramirez L."/>
            <person name="Alfaro M."/>
            <person name="Sun H."/>
            <person name="Tritt A."/>
            <person name="Yoshinaga Y."/>
            <person name="Zwiers L.-H."/>
            <person name="Turgeon B."/>
            <person name="Goodwin S."/>
            <person name="Spatafora J."/>
            <person name="Crous P."/>
            <person name="Grigoriev I."/>
        </authorList>
    </citation>
    <scope>NUCLEOTIDE SEQUENCE</scope>
    <source>
        <strain evidence="2">CBS 627.86</strain>
    </source>
</reference>
<dbReference type="PROSITE" id="PS50053">
    <property type="entry name" value="UBIQUITIN_2"/>
    <property type="match status" value="1"/>
</dbReference>
<dbReference type="InterPro" id="IPR029071">
    <property type="entry name" value="Ubiquitin-like_domsf"/>
</dbReference>
<keyword evidence="3" id="KW-1185">Reference proteome</keyword>
<dbReference type="InterPro" id="IPR019954">
    <property type="entry name" value="Ubiquitin_CS"/>
</dbReference>
<evidence type="ECO:0000313" key="2">
    <source>
        <dbReference type="EMBL" id="KAF2113195.1"/>
    </source>
</evidence>
<dbReference type="PROSITE" id="PS00299">
    <property type="entry name" value="UBIQUITIN_1"/>
    <property type="match status" value="1"/>
</dbReference>
<proteinExistence type="predicted"/>
<feature type="domain" description="Ubiquitin-like" evidence="1">
    <location>
        <begin position="153"/>
        <end position="182"/>
    </location>
</feature>